<evidence type="ECO:0000256" key="7">
    <source>
        <dbReference type="ARBA" id="ARBA00022670"/>
    </source>
</evidence>
<dbReference type="SUPFAM" id="SSF55486">
    <property type="entry name" value="Metalloproteases ('zincins'), catalytic domain"/>
    <property type="match status" value="1"/>
</dbReference>
<dbReference type="Gene3D" id="3.30.2010.30">
    <property type="match status" value="1"/>
</dbReference>
<evidence type="ECO:0000259" key="16">
    <source>
        <dbReference type="Pfam" id="PF17900"/>
    </source>
</evidence>
<dbReference type="InterPro" id="IPR045357">
    <property type="entry name" value="Aminopeptidase_N-like_N"/>
</dbReference>
<dbReference type="InterPro" id="IPR027268">
    <property type="entry name" value="Peptidase_M4/M1_CTD_sf"/>
</dbReference>
<keyword evidence="9" id="KW-0378">Hydrolase</keyword>
<dbReference type="SUPFAM" id="SSF63737">
    <property type="entry name" value="Leukotriene A4 hydrolase N-terminal domain"/>
    <property type="match status" value="1"/>
</dbReference>
<feature type="domain" description="Peptidase M1 alanyl aminopeptidase C-terminal" evidence="15">
    <location>
        <begin position="549"/>
        <end position="865"/>
    </location>
</feature>
<protein>
    <recommendedName>
        <fullName evidence="5 12">Aminopeptidase N</fullName>
        <ecNumber evidence="4 12">3.4.11.2</ecNumber>
    </recommendedName>
</protein>
<dbReference type="Proteomes" id="UP000618591">
    <property type="component" value="Unassembled WGS sequence"/>
</dbReference>
<dbReference type="InterPro" id="IPR014782">
    <property type="entry name" value="Peptidase_M1_dom"/>
</dbReference>
<keyword evidence="7" id="KW-0645">Protease</keyword>
<name>A0ABQ1GWA2_9SPHN</name>
<keyword evidence="10" id="KW-0862">Zinc</keyword>
<dbReference type="InterPro" id="IPR037144">
    <property type="entry name" value="Peptidase_M1_pepN_C_sf"/>
</dbReference>
<keyword evidence="11" id="KW-0482">Metalloprotease</keyword>
<feature type="domain" description="Peptidase M1 membrane alanine aminopeptidase" evidence="13">
    <location>
        <begin position="232"/>
        <end position="445"/>
    </location>
</feature>
<feature type="domain" description="Peptidase M1 alanyl aminopeptidase Ig-like fold" evidence="14">
    <location>
        <begin position="450"/>
        <end position="544"/>
    </location>
</feature>
<dbReference type="Pfam" id="PF11940">
    <property type="entry name" value="DUF3458"/>
    <property type="match status" value="1"/>
</dbReference>
<evidence type="ECO:0000313" key="18">
    <source>
        <dbReference type="Proteomes" id="UP000618591"/>
    </source>
</evidence>
<keyword evidence="6 17" id="KW-0031">Aminopeptidase</keyword>
<keyword evidence="8" id="KW-0479">Metal-binding</keyword>
<dbReference type="GO" id="GO:0004177">
    <property type="term" value="F:aminopeptidase activity"/>
    <property type="evidence" value="ECO:0007669"/>
    <property type="project" value="UniProtKB-KW"/>
</dbReference>
<dbReference type="EC" id="3.4.11.2" evidence="4 12"/>
<evidence type="ECO:0000256" key="1">
    <source>
        <dbReference type="ARBA" id="ARBA00000098"/>
    </source>
</evidence>
<keyword evidence="18" id="KW-1185">Reference proteome</keyword>
<evidence type="ECO:0000259" key="13">
    <source>
        <dbReference type="Pfam" id="PF01433"/>
    </source>
</evidence>
<dbReference type="InterPro" id="IPR038438">
    <property type="entry name" value="PepN_Ig-like_sf"/>
</dbReference>
<dbReference type="Pfam" id="PF17432">
    <property type="entry name" value="DUF3458_C"/>
    <property type="match status" value="1"/>
</dbReference>
<dbReference type="Gene3D" id="2.60.40.1840">
    <property type="match status" value="1"/>
</dbReference>
<dbReference type="NCBIfam" id="TIGR02414">
    <property type="entry name" value="pepN_proteo"/>
    <property type="match status" value="1"/>
</dbReference>
<dbReference type="InterPro" id="IPR024601">
    <property type="entry name" value="Peptidase_M1_pepN_C"/>
</dbReference>
<dbReference type="Pfam" id="PF01433">
    <property type="entry name" value="Peptidase_M1"/>
    <property type="match status" value="1"/>
</dbReference>
<evidence type="ECO:0000256" key="10">
    <source>
        <dbReference type="ARBA" id="ARBA00022833"/>
    </source>
</evidence>
<dbReference type="InterPro" id="IPR042097">
    <property type="entry name" value="Aminopeptidase_N-like_N_sf"/>
</dbReference>
<dbReference type="InterPro" id="IPR012779">
    <property type="entry name" value="Peptidase_M1_pepN"/>
</dbReference>
<dbReference type="Pfam" id="PF17900">
    <property type="entry name" value="Peptidase_M1_N"/>
    <property type="match status" value="1"/>
</dbReference>
<dbReference type="PANTHER" id="PTHR46322:SF1">
    <property type="entry name" value="PUROMYCIN-SENSITIVE AMINOPEPTIDASE"/>
    <property type="match status" value="1"/>
</dbReference>
<sequence>MLDIQTSLAQPHVTRRADYTPPDWQVPDIALNFDLDPAATRITATLHVQRSGVHDRPLRLDGAGQTLLSVSVDGTPVNDWVIEGGALILPLSGSAHVIETTVEIAPERNTQLMGLYASGGNLCTQCEAEGFRRITFFPDRPDVLSRYQVRMSADKQRYPVLLANGDPIASGDLDDGRHWAEWHDPFPKPCYLFALVAGDLAVNRGSFITMSGREVALGIWVRATDLERTHHALDALKTAMAWDERVYGREYDLDVFNIVAVDDFNFGAMENKGLNVFNSRYILADPDTATDYDYDAIAAVVAHEYFHNWSGNRVTCRDWFQLSLKEGFTVYRDQCFSADQGSAAVKRIEDVRGLRAAQFPEDAGPLAHPIRPDAYQEISNFYTATIYNKGAEIIRMLATILGATAFRTGTDLYFDRFDGTAATCEDFVASLEEASGTDLTQFRRWYGQAGTPRVTASLLHHEGSGRAELVLAQRTPPTPGQDSKTPVVLPLRVKLFGAQTAGTVAPEHVILLSDAEQRIVFEGVTERPILSINRGFSAPAIIETDRSAADLAFLGAHDDDPFARYEALQQLMLDTLVAAAGGNQADHAAVIAAVAGTIGDAKLDRAFAAEAVLLPSESFIGDQMAVVDPEAIFRVREALRRDIGRALTSEWCAAYDAAQAIGGYVYSPEAKGLRRMRAVALGYIAASGAADSGDLAFAQFEAADNMTDRLSALTTLVAGDAAQRTPALDIFYNRYSDNALVLDKWFSVQAMAPRDDTGDVVRELLRHQDFTLSNPNRARALIGAFGVNQRAFNVTDGSGYRFLADQLIALDTLNPQTAAKLIPPLGRWGRFDAARGALMRAELERIVKVPGLSKDMFEQASRSLEG</sequence>
<dbReference type="Gene3D" id="1.25.50.10">
    <property type="entry name" value="Peptidase M1, alanyl aminopeptidase, C-terminal domain"/>
    <property type="match status" value="1"/>
</dbReference>
<dbReference type="CDD" id="cd09600">
    <property type="entry name" value="M1_APN"/>
    <property type="match status" value="1"/>
</dbReference>
<evidence type="ECO:0000259" key="15">
    <source>
        <dbReference type="Pfam" id="PF17432"/>
    </source>
</evidence>
<evidence type="ECO:0000313" key="17">
    <source>
        <dbReference type="EMBL" id="GGA51198.1"/>
    </source>
</evidence>
<evidence type="ECO:0000256" key="6">
    <source>
        <dbReference type="ARBA" id="ARBA00022438"/>
    </source>
</evidence>
<comment type="catalytic activity">
    <reaction evidence="1">
        <text>Release of an N-terminal amino acid, Xaa-|-Yaa- from a peptide, amide or arylamide. Xaa is preferably Ala, but may be most amino acids including Pro (slow action). When a terminal hydrophobic residue is followed by a prolyl residue, the two may be released as an intact Xaa-Pro dipeptide.</text>
        <dbReference type="EC" id="3.4.11.2"/>
    </reaction>
</comment>
<evidence type="ECO:0000256" key="11">
    <source>
        <dbReference type="ARBA" id="ARBA00023049"/>
    </source>
</evidence>
<gene>
    <name evidence="17" type="primary">pepN</name>
    <name evidence="17" type="ORF">GCM10011395_21940</name>
</gene>
<comment type="similarity">
    <text evidence="3">Belongs to the peptidase M1 family.</text>
</comment>
<evidence type="ECO:0000256" key="8">
    <source>
        <dbReference type="ARBA" id="ARBA00022723"/>
    </source>
</evidence>
<evidence type="ECO:0000256" key="5">
    <source>
        <dbReference type="ARBA" id="ARBA00015611"/>
    </source>
</evidence>
<comment type="caution">
    <text evidence="17">The sequence shown here is derived from an EMBL/GenBank/DDBJ whole genome shotgun (WGS) entry which is preliminary data.</text>
</comment>
<evidence type="ECO:0000256" key="3">
    <source>
        <dbReference type="ARBA" id="ARBA00010136"/>
    </source>
</evidence>
<organism evidence="17 18">
    <name type="scientific">Sphingomonas psychrolutea</name>
    <dbReference type="NCBI Taxonomy" id="1259676"/>
    <lineage>
        <taxon>Bacteria</taxon>
        <taxon>Pseudomonadati</taxon>
        <taxon>Pseudomonadota</taxon>
        <taxon>Alphaproteobacteria</taxon>
        <taxon>Sphingomonadales</taxon>
        <taxon>Sphingomonadaceae</taxon>
        <taxon>Sphingomonas</taxon>
    </lineage>
</organism>
<dbReference type="InterPro" id="IPR035414">
    <property type="entry name" value="Peptidase_M1_pepN_Ig-like"/>
</dbReference>
<evidence type="ECO:0000256" key="2">
    <source>
        <dbReference type="ARBA" id="ARBA00001947"/>
    </source>
</evidence>
<evidence type="ECO:0000259" key="14">
    <source>
        <dbReference type="Pfam" id="PF11940"/>
    </source>
</evidence>
<dbReference type="InterPro" id="IPR001930">
    <property type="entry name" value="Peptidase_M1"/>
</dbReference>
<evidence type="ECO:0000256" key="4">
    <source>
        <dbReference type="ARBA" id="ARBA00012564"/>
    </source>
</evidence>
<reference evidence="18" key="1">
    <citation type="journal article" date="2019" name="Int. J. Syst. Evol. Microbiol.">
        <title>The Global Catalogue of Microorganisms (GCM) 10K type strain sequencing project: providing services to taxonomists for standard genome sequencing and annotation.</title>
        <authorList>
            <consortium name="The Broad Institute Genomics Platform"/>
            <consortium name="The Broad Institute Genome Sequencing Center for Infectious Disease"/>
            <person name="Wu L."/>
            <person name="Ma J."/>
        </authorList>
    </citation>
    <scope>NUCLEOTIDE SEQUENCE [LARGE SCALE GENOMIC DNA]</scope>
    <source>
        <strain evidence="18">CGMCC 1.10106</strain>
    </source>
</reference>
<evidence type="ECO:0000256" key="12">
    <source>
        <dbReference type="NCBIfam" id="TIGR02414"/>
    </source>
</evidence>
<proteinExistence type="inferred from homology"/>
<accession>A0ABQ1GWA2</accession>
<dbReference type="EMBL" id="BMDW01000012">
    <property type="protein sequence ID" value="GGA51198.1"/>
    <property type="molecule type" value="Genomic_DNA"/>
</dbReference>
<dbReference type="RefSeq" id="WP_188447384.1">
    <property type="nucleotide sequence ID" value="NZ_BMDW01000012.1"/>
</dbReference>
<feature type="domain" description="Aminopeptidase N-like N-terminal" evidence="16">
    <location>
        <begin position="101"/>
        <end position="192"/>
    </location>
</feature>
<evidence type="ECO:0000256" key="9">
    <source>
        <dbReference type="ARBA" id="ARBA00022801"/>
    </source>
</evidence>
<dbReference type="Gene3D" id="2.60.40.1730">
    <property type="entry name" value="tricorn interacting facor f3 domain"/>
    <property type="match status" value="1"/>
</dbReference>
<comment type="cofactor">
    <cofactor evidence="2">
        <name>Zn(2+)</name>
        <dbReference type="ChEBI" id="CHEBI:29105"/>
    </cofactor>
</comment>
<dbReference type="PRINTS" id="PR00756">
    <property type="entry name" value="ALADIPTASE"/>
</dbReference>
<dbReference type="Gene3D" id="1.10.390.10">
    <property type="entry name" value="Neutral Protease Domain 2"/>
    <property type="match status" value="1"/>
</dbReference>
<dbReference type="PANTHER" id="PTHR46322">
    <property type="entry name" value="PUROMYCIN-SENSITIVE AMINOPEPTIDASE"/>
    <property type="match status" value="1"/>
</dbReference>